<evidence type="ECO:0000313" key="2">
    <source>
        <dbReference type="Proteomes" id="UP000689195"/>
    </source>
</evidence>
<accession>A0A8S1YQ86</accession>
<dbReference type="AlphaFoldDB" id="A0A8S1YQ86"/>
<dbReference type="EMBL" id="CAJJDO010000183">
    <property type="protein sequence ID" value="CAD8213654.1"/>
    <property type="molecule type" value="Genomic_DNA"/>
</dbReference>
<dbReference type="Proteomes" id="UP000689195">
    <property type="component" value="Unassembled WGS sequence"/>
</dbReference>
<sequence length="77" mass="9332">MIQYFINKREKKMIIKRRLELSDILRFVKNSNQIALGRIHHDHFHDVEKINSLNDFIDIKNKECDDLLMILINLQKI</sequence>
<keyword evidence="2" id="KW-1185">Reference proteome</keyword>
<comment type="caution">
    <text evidence="1">The sequence shown here is derived from an EMBL/GenBank/DDBJ whole genome shotgun (WGS) entry which is preliminary data.</text>
</comment>
<organism evidence="1 2">
    <name type="scientific">Paramecium pentaurelia</name>
    <dbReference type="NCBI Taxonomy" id="43138"/>
    <lineage>
        <taxon>Eukaryota</taxon>
        <taxon>Sar</taxon>
        <taxon>Alveolata</taxon>
        <taxon>Ciliophora</taxon>
        <taxon>Intramacronucleata</taxon>
        <taxon>Oligohymenophorea</taxon>
        <taxon>Peniculida</taxon>
        <taxon>Parameciidae</taxon>
        <taxon>Paramecium</taxon>
    </lineage>
</organism>
<protein>
    <submittedName>
        <fullName evidence="1">Uncharacterized protein</fullName>
    </submittedName>
</protein>
<evidence type="ECO:0000313" key="1">
    <source>
        <dbReference type="EMBL" id="CAD8213654.1"/>
    </source>
</evidence>
<name>A0A8S1YQ86_9CILI</name>
<gene>
    <name evidence="1" type="ORF">PPENT_87.1.T1830021</name>
</gene>
<proteinExistence type="predicted"/>
<reference evidence="1" key="1">
    <citation type="submission" date="2021-01" db="EMBL/GenBank/DDBJ databases">
        <authorList>
            <consortium name="Genoscope - CEA"/>
            <person name="William W."/>
        </authorList>
    </citation>
    <scope>NUCLEOTIDE SEQUENCE</scope>
</reference>